<evidence type="ECO:0000313" key="3">
    <source>
        <dbReference type="Proteomes" id="UP000078200"/>
    </source>
</evidence>
<protein>
    <submittedName>
        <fullName evidence="2">Uncharacterized protein</fullName>
    </submittedName>
</protein>
<dbReference type="AlphaFoldDB" id="A0A1A9VNB7"/>
<dbReference type="Gene3D" id="3.30.70.270">
    <property type="match status" value="1"/>
</dbReference>
<dbReference type="GO" id="GO:0071897">
    <property type="term" value="P:DNA biosynthetic process"/>
    <property type="evidence" value="ECO:0007669"/>
    <property type="project" value="UniProtKB-ARBA"/>
</dbReference>
<reference evidence="2" key="1">
    <citation type="submission" date="2020-05" db="UniProtKB">
        <authorList>
            <consortium name="EnsemblMetazoa"/>
        </authorList>
    </citation>
    <scope>IDENTIFICATION</scope>
    <source>
        <strain evidence="2">TTRI</strain>
    </source>
</reference>
<organism evidence="2 3">
    <name type="scientific">Glossina austeni</name>
    <name type="common">Savannah tsetse fly</name>
    <dbReference type="NCBI Taxonomy" id="7395"/>
    <lineage>
        <taxon>Eukaryota</taxon>
        <taxon>Metazoa</taxon>
        <taxon>Ecdysozoa</taxon>
        <taxon>Arthropoda</taxon>
        <taxon>Hexapoda</taxon>
        <taxon>Insecta</taxon>
        <taxon>Pterygota</taxon>
        <taxon>Neoptera</taxon>
        <taxon>Endopterygota</taxon>
        <taxon>Diptera</taxon>
        <taxon>Brachycera</taxon>
        <taxon>Muscomorpha</taxon>
        <taxon>Hippoboscoidea</taxon>
        <taxon>Glossinidae</taxon>
        <taxon>Glossina</taxon>
    </lineage>
</organism>
<sequence>MSATKAVNSGCRDKFEDKMATIADSITFGQLIVQEPYIQLRCLGKMFKIHSKNGKFTNIVVYHLDIAIDEKDLEQHVKSLKAVLQKLQTSALKLNKKKCSYN</sequence>
<dbReference type="EnsemblMetazoa" id="GAUT042455-RA">
    <property type="protein sequence ID" value="GAUT042455-PA"/>
    <property type="gene ID" value="GAUT042455"/>
</dbReference>
<evidence type="ECO:0000256" key="1">
    <source>
        <dbReference type="SAM" id="Coils"/>
    </source>
</evidence>
<feature type="coiled-coil region" evidence="1">
    <location>
        <begin position="70"/>
        <end position="97"/>
    </location>
</feature>
<accession>A0A1A9VNB7</accession>
<keyword evidence="1" id="KW-0175">Coiled coil</keyword>
<keyword evidence="3" id="KW-1185">Reference proteome</keyword>
<dbReference type="InterPro" id="IPR043128">
    <property type="entry name" value="Rev_trsase/Diguanyl_cyclase"/>
</dbReference>
<dbReference type="SUPFAM" id="SSF56672">
    <property type="entry name" value="DNA/RNA polymerases"/>
    <property type="match status" value="1"/>
</dbReference>
<name>A0A1A9VNB7_GLOAU</name>
<dbReference type="InterPro" id="IPR043502">
    <property type="entry name" value="DNA/RNA_pol_sf"/>
</dbReference>
<evidence type="ECO:0000313" key="2">
    <source>
        <dbReference type="EnsemblMetazoa" id="GAUT042455-PA"/>
    </source>
</evidence>
<dbReference type="Proteomes" id="UP000078200">
    <property type="component" value="Unassembled WGS sequence"/>
</dbReference>
<proteinExistence type="predicted"/>
<dbReference type="VEuPathDB" id="VectorBase:GAUT042455"/>